<accession>A0A5B7J1E3</accession>
<sequence>MLPGAFAASALPFPPSSTLSSPAAATASMPSSLPLKPLLAIGMLSLCLFA</sequence>
<dbReference type="EMBL" id="VSRR010084936">
    <property type="protein sequence ID" value="MPC90590.1"/>
    <property type="molecule type" value="Genomic_DNA"/>
</dbReference>
<evidence type="ECO:0000256" key="1">
    <source>
        <dbReference type="SAM" id="MobiDB-lite"/>
    </source>
</evidence>
<comment type="caution">
    <text evidence="2">The sequence shown here is derived from an EMBL/GenBank/DDBJ whole genome shotgun (WGS) entry which is preliminary data.</text>
</comment>
<reference evidence="2 3" key="1">
    <citation type="submission" date="2019-05" db="EMBL/GenBank/DDBJ databases">
        <title>Another draft genome of Portunus trituberculatus and its Hox gene families provides insights of decapod evolution.</title>
        <authorList>
            <person name="Jeong J.-H."/>
            <person name="Song I."/>
            <person name="Kim S."/>
            <person name="Choi T."/>
            <person name="Kim D."/>
            <person name="Ryu S."/>
            <person name="Kim W."/>
        </authorList>
    </citation>
    <scope>NUCLEOTIDE SEQUENCE [LARGE SCALE GENOMIC DNA]</scope>
    <source>
        <tissue evidence="2">Muscle</tissue>
    </source>
</reference>
<evidence type="ECO:0000313" key="2">
    <source>
        <dbReference type="EMBL" id="MPC90590.1"/>
    </source>
</evidence>
<dbReference type="Proteomes" id="UP000324222">
    <property type="component" value="Unassembled WGS sequence"/>
</dbReference>
<gene>
    <name evidence="2" type="ORF">E2C01_085585</name>
</gene>
<evidence type="ECO:0000313" key="3">
    <source>
        <dbReference type="Proteomes" id="UP000324222"/>
    </source>
</evidence>
<keyword evidence="3" id="KW-1185">Reference proteome</keyword>
<organism evidence="2 3">
    <name type="scientific">Portunus trituberculatus</name>
    <name type="common">Swimming crab</name>
    <name type="synonym">Neptunus trituberculatus</name>
    <dbReference type="NCBI Taxonomy" id="210409"/>
    <lineage>
        <taxon>Eukaryota</taxon>
        <taxon>Metazoa</taxon>
        <taxon>Ecdysozoa</taxon>
        <taxon>Arthropoda</taxon>
        <taxon>Crustacea</taxon>
        <taxon>Multicrustacea</taxon>
        <taxon>Malacostraca</taxon>
        <taxon>Eumalacostraca</taxon>
        <taxon>Eucarida</taxon>
        <taxon>Decapoda</taxon>
        <taxon>Pleocyemata</taxon>
        <taxon>Brachyura</taxon>
        <taxon>Eubrachyura</taxon>
        <taxon>Portunoidea</taxon>
        <taxon>Portunidae</taxon>
        <taxon>Portuninae</taxon>
        <taxon>Portunus</taxon>
    </lineage>
</organism>
<dbReference type="AlphaFoldDB" id="A0A5B7J1E3"/>
<feature type="region of interest" description="Disordered" evidence="1">
    <location>
        <begin position="11"/>
        <end position="30"/>
    </location>
</feature>
<name>A0A5B7J1E3_PORTR</name>
<proteinExistence type="predicted"/>
<protein>
    <submittedName>
        <fullName evidence="2">Uncharacterized protein</fullName>
    </submittedName>
</protein>